<feature type="transmembrane region" description="Helical" evidence="2">
    <location>
        <begin position="190"/>
        <end position="213"/>
    </location>
</feature>
<dbReference type="PROSITE" id="PS51782">
    <property type="entry name" value="LYSM"/>
    <property type="match status" value="1"/>
</dbReference>
<protein>
    <recommendedName>
        <fullName evidence="3">LysM domain-containing protein</fullName>
    </recommendedName>
</protein>
<evidence type="ECO:0000256" key="1">
    <source>
        <dbReference type="SAM" id="MobiDB-lite"/>
    </source>
</evidence>
<feature type="domain" description="LysM" evidence="3">
    <location>
        <begin position="326"/>
        <end position="376"/>
    </location>
</feature>
<dbReference type="InterPro" id="IPR052196">
    <property type="entry name" value="Bact_Kbp"/>
</dbReference>
<proteinExistence type="predicted"/>
<keyword evidence="2" id="KW-0812">Transmembrane</keyword>
<dbReference type="Gene3D" id="3.10.350.10">
    <property type="entry name" value="LysM domain"/>
    <property type="match status" value="1"/>
</dbReference>
<name>A0ABP7EHE4_9ACTN</name>
<accession>A0ABP7EHE4</accession>
<feature type="compositionally biased region" description="Low complexity" evidence="1">
    <location>
        <begin position="301"/>
        <end position="331"/>
    </location>
</feature>
<comment type="caution">
    <text evidence="4">The sequence shown here is derived from an EMBL/GenBank/DDBJ whole genome shotgun (WGS) entry which is preliminary data.</text>
</comment>
<evidence type="ECO:0000259" key="3">
    <source>
        <dbReference type="PROSITE" id="PS51782"/>
    </source>
</evidence>
<evidence type="ECO:0000256" key="2">
    <source>
        <dbReference type="SAM" id="Phobius"/>
    </source>
</evidence>
<dbReference type="SMART" id="SM00257">
    <property type="entry name" value="LysM"/>
    <property type="match status" value="1"/>
</dbReference>
<evidence type="ECO:0000313" key="4">
    <source>
        <dbReference type="EMBL" id="GAA3719184.1"/>
    </source>
</evidence>
<dbReference type="PANTHER" id="PTHR34700:SF4">
    <property type="entry name" value="PHAGE-LIKE ELEMENT PBSX PROTEIN XKDP"/>
    <property type="match status" value="1"/>
</dbReference>
<keyword evidence="2" id="KW-1133">Transmembrane helix</keyword>
<dbReference type="EMBL" id="BAAAZP010000238">
    <property type="protein sequence ID" value="GAA3719184.1"/>
    <property type="molecule type" value="Genomic_DNA"/>
</dbReference>
<dbReference type="RefSeq" id="WP_344896873.1">
    <property type="nucleotide sequence ID" value="NZ_BAAAZP010000238.1"/>
</dbReference>
<dbReference type="InterPro" id="IPR018392">
    <property type="entry name" value="LysM"/>
</dbReference>
<feature type="region of interest" description="Disordered" evidence="1">
    <location>
        <begin position="249"/>
        <end position="335"/>
    </location>
</feature>
<organism evidence="4 5">
    <name type="scientific">Nonomuraea antimicrobica</name>
    <dbReference type="NCBI Taxonomy" id="561173"/>
    <lineage>
        <taxon>Bacteria</taxon>
        <taxon>Bacillati</taxon>
        <taxon>Actinomycetota</taxon>
        <taxon>Actinomycetes</taxon>
        <taxon>Streptosporangiales</taxon>
        <taxon>Streptosporangiaceae</taxon>
        <taxon>Nonomuraea</taxon>
    </lineage>
</organism>
<feature type="compositionally biased region" description="Low complexity" evidence="1">
    <location>
        <begin position="277"/>
        <end position="291"/>
    </location>
</feature>
<keyword evidence="2" id="KW-0472">Membrane</keyword>
<dbReference type="CDD" id="cd00118">
    <property type="entry name" value="LysM"/>
    <property type="match status" value="1"/>
</dbReference>
<dbReference type="Proteomes" id="UP001500902">
    <property type="component" value="Unassembled WGS sequence"/>
</dbReference>
<evidence type="ECO:0000313" key="5">
    <source>
        <dbReference type="Proteomes" id="UP001500902"/>
    </source>
</evidence>
<dbReference type="PANTHER" id="PTHR34700">
    <property type="entry name" value="POTASSIUM BINDING PROTEIN KBP"/>
    <property type="match status" value="1"/>
</dbReference>
<dbReference type="Pfam" id="PF01476">
    <property type="entry name" value="LysM"/>
    <property type="match status" value="1"/>
</dbReference>
<sequence>MSDRRLLAALQPVGQRARDPYLSALKPLSGYGRTPSLVGSRGPQVMTLLRRLGALSPALVALTLIADVTGADEGEIARAATVWESIGQRLDDGAKAHVANLRTITDLWQALDKYEFLRKTAVLSQDTGVLRADLNGLGHVLDEIAAAFRAFWLSQWSAAVATMANLLRIFVLKYVPSLQTRLVAMALEKFLGAVATTASVAFAGGVVYLLVMAHDVMNSLLKKALQFGFIFPTGNAAIDFNRAHLDQDRFPTFSEPPAQGRVPDGLEDFDWVAPNMQSTAPGAQAGTQTGTSGTGTGTSGTGTATPDAPSTPQGTGTTTPTTQPPSQVTVGRNGTLSDIAQQVYGDSGRYRDIYEANRDLIGDDPNAIVPGQQLRIPEPNN</sequence>
<reference evidence="5" key="1">
    <citation type="journal article" date="2019" name="Int. J. Syst. Evol. Microbiol.">
        <title>The Global Catalogue of Microorganisms (GCM) 10K type strain sequencing project: providing services to taxonomists for standard genome sequencing and annotation.</title>
        <authorList>
            <consortium name="The Broad Institute Genomics Platform"/>
            <consortium name="The Broad Institute Genome Sequencing Center for Infectious Disease"/>
            <person name="Wu L."/>
            <person name="Ma J."/>
        </authorList>
    </citation>
    <scope>NUCLEOTIDE SEQUENCE [LARGE SCALE GENOMIC DNA]</scope>
    <source>
        <strain evidence="5">JCM 16904</strain>
    </source>
</reference>
<keyword evidence="5" id="KW-1185">Reference proteome</keyword>
<dbReference type="InterPro" id="IPR036779">
    <property type="entry name" value="LysM_dom_sf"/>
</dbReference>
<gene>
    <name evidence="4" type="ORF">GCM10022224_101300</name>
</gene>